<evidence type="ECO:0000313" key="3">
    <source>
        <dbReference type="Proteomes" id="UP001164746"/>
    </source>
</evidence>
<name>A0ABY7ETW3_MYAAR</name>
<organism evidence="2 3">
    <name type="scientific">Mya arenaria</name>
    <name type="common">Soft-shell clam</name>
    <dbReference type="NCBI Taxonomy" id="6604"/>
    <lineage>
        <taxon>Eukaryota</taxon>
        <taxon>Metazoa</taxon>
        <taxon>Spiralia</taxon>
        <taxon>Lophotrochozoa</taxon>
        <taxon>Mollusca</taxon>
        <taxon>Bivalvia</taxon>
        <taxon>Autobranchia</taxon>
        <taxon>Heteroconchia</taxon>
        <taxon>Euheterodonta</taxon>
        <taxon>Imparidentia</taxon>
        <taxon>Neoheterodontei</taxon>
        <taxon>Myida</taxon>
        <taxon>Myoidea</taxon>
        <taxon>Myidae</taxon>
        <taxon>Mya</taxon>
    </lineage>
</organism>
<feature type="transmembrane region" description="Helical" evidence="1">
    <location>
        <begin position="269"/>
        <end position="286"/>
    </location>
</feature>
<feature type="transmembrane region" description="Helical" evidence="1">
    <location>
        <begin position="188"/>
        <end position="214"/>
    </location>
</feature>
<dbReference type="EMBL" id="CP111019">
    <property type="protein sequence ID" value="WAR13415.1"/>
    <property type="molecule type" value="Genomic_DNA"/>
</dbReference>
<keyword evidence="1" id="KW-0812">Transmembrane</keyword>
<keyword evidence="1" id="KW-0472">Membrane</keyword>
<sequence length="338" mass="38116">MVTGIYLLIMMIVSGPFYGFGEYTYLRGYLNVIVSTNLSLPLHASHPEHQRVKLENLHQLFSHLQRSSYSSADTNILTIIGKHLHDTYDVIVSKASWLPHGISFYIRSKNSDTFQHFVDHYRDRLIFNNVTKFSFINDMARSLNISATAVTANVTNDSYELYRQTYLPIQDLGICAADMSTPNQYSSVWNGFLTIFILILPYGLALTGLCIIYCRGFGLSLFSNKHSSDQDVCDTNITCTIAMISCALYLFNFAVVLSTGEGVNSGARLVFWSTYFVALKTLVYVVTLRISANTSSCTCSCDRKCCGCFTRKRTSLAYELSEIEIRRSLTRDNFNADN</sequence>
<gene>
    <name evidence="2" type="ORF">MAR_027595</name>
</gene>
<evidence type="ECO:0000256" key="1">
    <source>
        <dbReference type="SAM" id="Phobius"/>
    </source>
</evidence>
<keyword evidence="3" id="KW-1185">Reference proteome</keyword>
<keyword evidence="1" id="KW-1133">Transmembrane helix</keyword>
<proteinExistence type="predicted"/>
<reference evidence="2" key="1">
    <citation type="submission" date="2022-11" db="EMBL/GenBank/DDBJ databases">
        <title>Centuries of genome instability and evolution in soft-shell clam transmissible cancer (bioRxiv).</title>
        <authorList>
            <person name="Hart S.F.M."/>
            <person name="Yonemitsu M.A."/>
            <person name="Giersch R.M."/>
            <person name="Beal B.F."/>
            <person name="Arriagada G."/>
            <person name="Davis B.W."/>
            <person name="Ostrander E.A."/>
            <person name="Goff S.P."/>
            <person name="Metzger M.J."/>
        </authorList>
    </citation>
    <scope>NUCLEOTIDE SEQUENCE</scope>
    <source>
        <strain evidence="2">MELC-2E11</strain>
        <tissue evidence="2">Siphon/mantle</tissue>
    </source>
</reference>
<dbReference type="Proteomes" id="UP001164746">
    <property type="component" value="Chromosome 8"/>
</dbReference>
<feature type="transmembrane region" description="Helical" evidence="1">
    <location>
        <begin position="235"/>
        <end position="257"/>
    </location>
</feature>
<accession>A0ABY7ETW3</accession>
<evidence type="ECO:0008006" key="4">
    <source>
        <dbReference type="Google" id="ProtNLM"/>
    </source>
</evidence>
<protein>
    <recommendedName>
        <fullName evidence="4">G-protein coupled receptors family 3 profile domain-containing protein</fullName>
    </recommendedName>
</protein>
<evidence type="ECO:0000313" key="2">
    <source>
        <dbReference type="EMBL" id="WAR13415.1"/>
    </source>
</evidence>